<protein>
    <submittedName>
        <fullName evidence="2">Uncharacterized protein</fullName>
    </submittedName>
</protein>
<evidence type="ECO:0000313" key="2">
    <source>
        <dbReference type="EMBL" id="QHU16198.1"/>
    </source>
</evidence>
<feature type="transmembrane region" description="Helical" evidence="1">
    <location>
        <begin position="7"/>
        <end position="25"/>
    </location>
</feature>
<keyword evidence="1" id="KW-0472">Membrane</keyword>
<organism evidence="2">
    <name type="scientific">viral metagenome</name>
    <dbReference type="NCBI Taxonomy" id="1070528"/>
    <lineage>
        <taxon>unclassified sequences</taxon>
        <taxon>metagenomes</taxon>
        <taxon>organismal metagenomes</taxon>
    </lineage>
</organism>
<proteinExistence type="predicted"/>
<evidence type="ECO:0000256" key="1">
    <source>
        <dbReference type="SAM" id="Phobius"/>
    </source>
</evidence>
<dbReference type="AlphaFoldDB" id="A0A6C0KIR4"/>
<dbReference type="EMBL" id="MN740877">
    <property type="protein sequence ID" value="QHU16198.1"/>
    <property type="molecule type" value="Genomic_DNA"/>
</dbReference>
<sequence length="197" mass="22979">MSNRINIFGYILIIFVAIVMLKIYIDSDMHNLKCIISTIDGNKYCVRERKKINLVADLLANCTVDMKRVVSNLYEKYPERDNVKRLKKNFKASQVKEILPTSVYTAYSENKGEKMAFCVTKKKRGNNLIDRNTLTFVALHELTHIMTVSIGHKKEFWDNFKFLLHHAVDMGIYEPVDYSKTPVEYCSMEINDNPYFS</sequence>
<reference evidence="2" key="1">
    <citation type="journal article" date="2020" name="Nature">
        <title>Giant virus diversity and host interactions through global metagenomics.</title>
        <authorList>
            <person name="Schulz F."/>
            <person name="Roux S."/>
            <person name="Paez-Espino D."/>
            <person name="Jungbluth S."/>
            <person name="Walsh D.A."/>
            <person name="Denef V.J."/>
            <person name="McMahon K.D."/>
            <person name="Konstantinidis K.T."/>
            <person name="Eloe-Fadrosh E.A."/>
            <person name="Kyrpides N.C."/>
            <person name="Woyke T."/>
        </authorList>
    </citation>
    <scope>NUCLEOTIDE SEQUENCE</scope>
    <source>
        <strain evidence="2">GVMAG-S-3300011013-78</strain>
    </source>
</reference>
<keyword evidence="1" id="KW-0812">Transmembrane</keyword>
<keyword evidence="1" id="KW-1133">Transmembrane helix</keyword>
<accession>A0A6C0KIR4</accession>
<name>A0A6C0KIR4_9ZZZZ</name>